<keyword evidence="4 7" id="KW-0812">Transmembrane</keyword>
<evidence type="ECO:0000256" key="3">
    <source>
        <dbReference type="ARBA" id="ARBA00022679"/>
    </source>
</evidence>
<feature type="transmembrane region" description="Helical" evidence="7">
    <location>
        <begin position="194"/>
        <end position="212"/>
    </location>
</feature>
<evidence type="ECO:0000256" key="7">
    <source>
        <dbReference type="SAM" id="Phobius"/>
    </source>
</evidence>
<comment type="similarity">
    <text evidence="2">Belongs to the bacterial sugar transferase family.</text>
</comment>
<comment type="subcellular location">
    <subcellularLocation>
        <location evidence="1">Membrane</location>
        <topology evidence="1">Multi-pass membrane protein</topology>
    </subcellularLocation>
</comment>
<evidence type="ECO:0000313" key="10">
    <source>
        <dbReference type="Proteomes" id="UP000321832"/>
    </source>
</evidence>
<evidence type="ECO:0000256" key="1">
    <source>
        <dbReference type="ARBA" id="ARBA00004141"/>
    </source>
</evidence>
<proteinExistence type="inferred from homology"/>
<dbReference type="InterPro" id="IPR017475">
    <property type="entry name" value="EPS_sugar_tfrase"/>
</dbReference>
<evidence type="ECO:0000256" key="2">
    <source>
        <dbReference type="ARBA" id="ARBA00006464"/>
    </source>
</evidence>
<dbReference type="NCBIfam" id="TIGR03013">
    <property type="entry name" value="EpsB_2"/>
    <property type="match status" value="1"/>
</dbReference>
<organism evidence="9 10">
    <name type="scientific">Piscinibacter aquaticus</name>
    <dbReference type="NCBI Taxonomy" id="392597"/>
    <lineage>
        <taxon>Bacteria</taxon>
        <taxon>Pseudomonadati</taxon>
        <taxon>Pseudomonadota</taxon>
        <taxon>Betaproteobacteria</taxon>
        <taxon>Burkholderiales</taxon>
        <taxon>Sphaerotilaceae</taxon>
        <taxon>Piscinibacter</taxon>
    </lineage>
</organism>
<evidence type="ECO:0000259" key="8">
    <source>
        <dbReference type="Pfam" id="PF02397"/>
    </source>
</evidence>
<dbReference type="InterPro" id="IPR003362">
    <property type="entry name" value="Bact_transf"/>
</dbReference>
<protein>
    <submittedName>
        <fullName evidence="9">TIGR03013 family PEP-CTERM/XrtA system glycosyltransferase</fullName>
    </submittedName>
</protein>
<keyword evidence="10" id="KW-1185">Reference proteome</keyword>
<dbReference type="GO" id="GO:0016780">
    <property type="term" value="F:phosphotransferase activity, for other substituted phosphate groups"/>
    <property type="evidence" value="ECO:0007669"/>
    <property type="project" value="TreeGrafter"/>
</dbReference>
<dbReference type="PANTHER" id="PTHR30576:SF0">
    <property type="entry name" value="UNDECAPRENYL-PHOSPHATE N-ACETYLGALACTOSAMINYL 1-PHOSPHATE TRANSFERASE-RELATED"/>
    <property type="match status" value="1"/>
</dbReference>
<comment type="caution">
    <text evidence="9">The sequence shown here is derived from an EMBL/GenBank/DDBJ whole genome shotgun (WGS) entry which is preliminary data.</text>
</comment>
<dbReference type="Gene3D" id="3.40.50.720">
    <property type="entry name" value="NAD(P)-binding Rossmann-like Domain"/>
    <property type="match status" value="1"/>
</dbReference>
<dbReference type="Pfam" id="PF02397">
    <property type="entry name" value="Bac_transf"/>
    <property type="match status" value="1"/>
</dbReference>
<evidence type="ECO:0000256" key="4">
    <source>
        <dbReference type="ARBA" id="ARBA00022692"/>
    </source>
</evidence>
<dbReference type="NCBIfam" id="TIGR03025">
    <property type="entry name" value="EPS_sugtrans"/>
    <property type="match status" value="1"/>
</dbReference>
<gene>
    <name evidence="9" type="ORF">FSC37_12955</name>
</gene>
<sequence>MLDRLCGDQDRRHGQPRAGLHLSCRAVHRARRRVRSPSVPRHPPVNVGAPRVLIVGTGRDALNVAADLRHPGRSRRTVVGFYGSSGPDEASVPADERVFDRSQSISQLVRQLRVDEVIVAVKEQRGGGVPMDDLLDCRLQGTPVLDLAGFYERTKGQVPTESLKASWLIYGHGFVQGPARTVVKRIFDVVCSSLLLLLAAPVMILTAIAIRLDSPGPVIYRQERVGLRGRTFMCLKFRSMRTDAEKDGVARWATHNDSRVTRVGAFIRKCRIDELPQLISVLRGEMSLVGPRPERPSFVAQLKEQIPFYDIRHSVKPGVTGWAQVRCAYGSSVEDARKKHQFDLYYVKNHSLLLDLMVLVETVSVVLFREGAR</sequence>
<feature type="domain" description="Bacterial sugar transferase" evidence="8">
    <location>
        <begin position="184"/>
        <end position="367"/>
    </location>
</feature>
<reference evidence="9 10" key="1">
    <citation type="submission" date="2019-08" db="EMBL/GenBank/DDBJ databases">
        <authorList>
            <person name="Khan S.A."/>
            <person name="Jeon C.O."/>
            <person name="Jeong S.E."/>
        </authorList>
    </citation>
    <scope>NUCLEOTIDE SEQUENCE [LARGE SCALE GENOMIC DNA]</scope>
    <source>
        <strain evidence="10">IMCC1728</strain>
    </source>
</reference>
<dbReference type="AlphaFoldDB" id="A0A5C6U3V3"/>
<keyword evidence="6 7" id="KW-0472">Membrane</keyword>
<accession>A0A5C6U3V3</accession>
<evidence type="ECO:0000256" key="5">
    <source>
        <dbReference type="ARBA" id="ARBA00022989"/>
    </source>
</evidence>
<keyword evidence="3 9" id="KW-0808">Transferase</keyword>
<evidence type="ECO:0000313" key="9">
    <source>
        <dbReference type="EMBL" id="TXC66426.1"/>
    </source>
</evidence>
<evidence type="ECO:0000256" key="6">
    <source>
        <dbReference type="ARBA" id="ARBA00023136"/>
    </source>
</evidence>
<dbReference type="InterPro" id="IPR017464">
    <property type="entry name" value="Sugar_tfrase_EpsB_2"/>
</dbReference>
<dbReference type="Proteomes" id="UP000321832">
    <property type="component" value="Unassembled WGS sequence"/>
</dbReference>
<dbReference type="GO" id="GO:0016020">
    <property type="term" value="C:membrane"/>
    <property type="evidence" value="ECO:0007669"/>
    <property type="project" value="UniProtKB-SubCell"/>
</dbReference>
<dbReference type="EMBL" id="VOPW01000001">
    <property type="protein sequence ID" value="TXC66426.1"/>
    <property type="molecule type" value="Genomic_DNA"/>
</dbReference>
<keyword evidence="5 7" id="KW-1133">Transmembrane helix</keyword>
<name>A0A5C6U3V3_9BURK</name>
<dbReference type="PANTHER" id="PTHR30576">
    <property type="entry name" value="COLANIC BIOSYNTHESIS UDP-GLUCOSE LIPID CARRIER TRANSFERASE"/>
    <property type="match status" value="1"/>
</dbReference>